<dbReference type="EMBL" id="BGZK01000033">
    <property type="protein sequence ID" value="GBP08918.1"/>
    <property type="molecule type" value="Genomic_DNA"/>
</dbReference>
<comment type="caution">
    <text evidence="1">The sequence shown here is derived from an EMBL/GenBank/DDBJ whole genome shotgun (WGS) entry which is preliminary data.</text>
</comment>
<evidence type="ECO:0000313" key="2">
    <source>
        <dbReference type="Proteomes" id="UP000299102"/>
    </source>
</evidence>
<name>A0A4C1T619_EUMVA</name>
<proteinExistence type="predicted"/>
<protein>
    <submittedName>
        <fullName evidence="1">Uncharacterized protein</fullName>
    </submittedName>
</protein>
<evidence type="ECO:0000313" key="1">
    <source>
        <dbReference type="EMBL" id="GBP08918.1"/>
    </source>
</evidence>
<gene>
    <name evidence="1" type="ORF">EVAR_78301_1</name>
</gene>
<reference evidence="1 2" key="1">
    <citation type="journal article" date="2019" name="Commun. Biol.">
        <title>The bagworm genome reveals a unique fibroin gene that provides high tensile strength.</title>
        <authorList>
            <person name="Kono N."/>
            <person name="Nakamura H."/>
            <person name="Ohtoshi R."/>
            <person name="Tomita M."/>
            <person name="Numata K."/>
            <person name="Arakawa K."/>
        </authorList>
    </citation>
    <scope>NUCLEOTIDE SEQUENCE [LARGE SCALE GENOMIC DNA]</scope>
</reference>
<keyword evidence="2" id="KW-1185">Reference proteome</keyword>
<dbReference type="Proteomes" id="UP000299102">
    <property type="component" value="Unassembled WGS sequence"/>
</dbReference>
<accession>A0A4C1T619</accession>
<sequence>MSTWTYDKNGYKPTEPGLGLSRLGLRSPALISDLSTVPYSDSEHALGSNFNSTLDSNHDSVLDSVLIRWHVSMVVPGSFFFTPARVEWMSDVWIRRRRFGSAQCSIAEAGSARNISSNIIACTAYCRGFIIDERPRTNIRGK</sequence>
<organism evidence="1 2">
    <name type="scientific">Eumeta variegata</name>
    <name type="common">Bagworm moth</name>
    <name type="synonym">Eumeta japonica</name>
    <dbReference type="NCBI Taxonomy" id="151549"/>
    <lineage>
        <taxon>Eukaryota</taxon>
        <taxon>Metazoa</taxon>
        <taxon>Ecdysozoa</taxon>
        <taxon>Arthropoda</taxon>
        <taxon>Hexapoda</taxon>
        <taxon>Insecta</taxon>
        <taxon>Pterygota</taxon>
        <taxon>Neoptera</taxon>
        <taxon>Endopterygota</taxon>
        <taxon>Lepidoptera</taxon>
        <taxon>Glossata</taxon>
        <taxon>Ditrysia</taxon>
        <taxon>Tineoidea</taxon>
        <taxon>Psychidae</taxon>
        <taxon>Oiketicinae</taxon>
        <taxon>Eumeta</taxon>
    </lineage>
</organism>
<dbReference type="AlphaFoldDB" id="A0A4C1T619"/>